<dbReference type="PANTHER" id="PTHR22916">
    <property type="entry name" value="GLYCOSYLTRANSFERASE"/>
    <property type="match status" value="1"/>
</dbReference>
<dbReference type="Gene3D" id="3.90.550.10">
    <property type="entry name" value="Spore Coat Polysaccharide Biosynthesis Protein SpsA, Chain A"/>
    <property type="match status" value="1"/>
</dbReference>
<dbReference type="EC" id="2.4.-.-" evidence="2"/>
<keyword evidence="2" id="KW-0328">Glycosyltransferase</keyword>
<sequence>MPKVSVIVPVYNVEKYLAQCVNSILAQTLTDIEIFLVNDASTDNSLSIAREFEKDPRVKVLDKPHGGLGDTRNYGAARASGDYLVFIDSDDWVDPEMLQTLYDSAEQCRADMVVFNFVRENLMDGEQRVCKLPVSFPAFDKETRETLLTQLIGPDPGDSQWRQVEMLGCAWRRMFRREWFVRNHLVYFNEQEIMLEDLPVSIMAHCLTDRVLVLGGAYYHYRYNPQSLSTKYRPRKMEMLTACFQIVRDFLEKQNLYEKYSERHLAWLLRSAAHSSLVNCFSPMNPARFQKRYREVRGILKNPLLRQAAKSDYLKNGSRADRIILRVIRSKNTLLVYLFYRFYSNMLFKDTGKK</sequence>
<reference evidence="2 3" key="1">
    <citation type="submission" date="2019-04" db="EMBL/GenBank/DDBJ databases">
        <authorList>
            <person name="Poehlein A."/>
            <person name="Bengelsdorf F.R."/>
            <person name="Duerre P."/>
            <person name="Daniel R."/>
        </authorList>
    </citation>
    <scope>NUCLEOTIDE SEQUENCE [LARGE SCALE GENOMIC DNA]</scope>
    <source>
        <strain evidence="2 3">BS-1</strain>
    </source>
</reference>
<gene>
    <name evidence="2" type="primary">epsJ_1</name>
    <name evidence="2" type="ORF">CAGA_02050</name>
</gene>
<dbReference type="PANTHER" id="PTHR22916:SF3">
    <property type="entry name" value="UDP-GLCNAC:BETAGAL BETA-1,3-N-ACETYLGLUCOSAMINYLTRANSFERASE-LIKE PROTEIN 1"/>
    <property type="match status" value="1"/>
</dbReference>
<protein>
    <submittedName>
        <fullName evidence="2">Putative glycosyltransferase EpsJ</fullName>
        <ecNumber evidence="2">2.4.-.-</ecNumber>
    </submittedName>
</protein>
<name>A0A4Z0YF11_9FIRM</name>
<dbReference type="AlphaFoldDB" id="A0A4Z0YF11"/>
<evidence type="ECO:0000313" key="2">
    <source>
        <dbReference type="EMBL" id="TGJ77801.1"/>
    </source>
</evidence>
<dbReference type="RefSeq" id="WP_167875120.1">
    <property type="nucleotide sequence ID" value="NZ_JAJUFJ010000004.1"/>
</dbReference>
<dbReference type="InterPro" id="IPR029044">
    <property type="entry name" value="Nucleotide-diphossugar_trans"/>
</dbReference>
<feature type="domain" description="Glycosyltransferase 2-like" evidence="1">
    <location>
        <begin position="5"/>
        <end position="178"/>
    </location>
</feature>
<dbReference type="EMBL" id="SRMQ01000001">
    <property type="protein sequence ID" value="TGJ77801.1"/>
    <property type="molecule type" value="Genomic_DNA"/>
</dbReference>
<dbReference type="CDD" id="cd00761">
    <property type="entry name" value="Glyco_tranf_GTA_type"/>
    <property type="match status" value="1"/>
</dbReference>
<proteinExistence type="predicted"/>
<keyword evidence="3" id="KW-1185">Reference proteome</keyword>
<keyword evidence="2" id="KW-0808">Transferase</keyword>
<comment type="caution">
    <text evidence="2">The sequence shown here is derived from an EMBL/GenBank/DDBJ whole genome shotgun (WGS) entry which is preliminary data.</text>
</comment>
<dbReference type="SUPFAM" id="SSF53448">
    <property type="entry name" value="Nucleotide-diphospho-sugar transferases"/>
    <property type="match status" value="1"/>
</dbReference>
<evidence type="ECO:0000259" key="1">
    <source>
        <dbReference type="Pfam" id="PF00535"/>
    </source>
</evidence>
<organism evidence="2 3">
    <name type="scientific">Caproiciproducens galactitolivorans</name>
    <dbReference type="NCBI Taxonomy" id="642589"/>
    <lineage>
        <taxon>Bacteria</taxon>
        <taxon>Bacillati</taxon>
        <taxon>Bacillota</taxon>
        <taxon>Clostridia</taxon>
        <taxon>Eubacteriales</taxon>
        <taxon>Acutalibacteraceae</taxon>
        <taxon>Caproiciproducens</taxon>
    </lineage>
</organism>
<dbReference type="InterPro" id="IPR001173">
    <property type="entry name" value="Glyco_trans_2-like"/>
</dbReference>
<evidence type="ECO:0000313" key="3">
    <source>
        <dbReference type="Proteomes" id="UP000297714"/>
    </source>
</evidence>
<dbReference type="Pfam" id="PF00535">
    <property type="entry name" value="Glycos_transf_2"/>
    <property type="match status" value="1"/>
</dbReference>
<dbReference type="GO" id="GO:0016758">
    <property type="term" value="F:hexosyltransferase activity"/>
    <property type="evidence" value="ECO:0007669"/>
    <property type="project" value="UniProtKB-ARBA"/>
</dbReference>
<dbReference type="Proteomes" id="UP000297714">
    <property type="component" value="Unassembled WGS sequence"/>
</dbReference>
<accession>A0A4Z0YF11</accession>